<gene>
    <name evidence="1" type="ORF">C0099_14685</name>
</gene>
<dbReference type="AlphaFoldDB" id="A0A2I6S9Y9"/>
<keyword evidence="2" id="KW-1185">Reference proteome</keyword>
<dbReference type="KEGG" id="atw:C0099_14685"/>
<dbReference type="EMBL" id="CP025682">
    <property type="protein sequence ID" value="AUN96076.1"/>
    <property type="molecule type" value="Genomic_DNA"/>
</dbReference>
<reference evidence="1 2" key="1">
    <citation type="submission" date="2018-01" db="EMBL/GenBank/DDBJ databases">
        <authorList>
            <person name="Fu G.-Y."/>
        </authorList>
    </citation>
    <scope>NUCLEOTIDE SEQUENCE [LARGE SCALE GENOMIC DNA]</scope>
    <source>
        <strain evidence="1 2">SY39</strain>
    </source>
</reference>
<dbReference type="RefSeq" id="WP_102248120.1">
    <property type="nucleotide sequence ID" value="NZ_CP025682.1"/>
</dbReference>
<evidence type="ECO:0000313" key="2">
    <source>
        <dbReference type="Proteomes" id="UP000242205"/>
    </source>
</evidence>
<protein>
    <submittedName>
        <fullName evidence="1">CopG family transcriptional regulator</fullName>
    </submittedName>
</protein>
<dbReference type="OrthoDB" id="9798485at2"/>
<accession>A0A2I6S9Y9</accession>
<organism evidence="1 2">
    <name type="scientific">Pseudazoarcus pumilus</name>
    <dbReference type="NCBI Taxonomy" id="2067960"/>
    <lineage>
        <taxon>Bacteria</taxon>
        <taxon>Pseudomonadati</taxon>
        <taxon>Pseudomonadota</taxon>
        <taxon>Betaproteobacteria</taxon>
        <taxon>Rhodocyclales</taxon>
        <taxon>Zoogloeaceae</taxon>
        <taxon>Pseudazoarcus</taxon>
    </lineage>
</organism>
<dbReference type="NCBIfam" id="NF047399">
    <property type="entry name" value="BrnA_antitoxin_add"/>
    <property type="match status" value="1"/>
</dbReference>
<name>A0A2I6S9Y9_9RHOO</name>
<evidence type="ECO:0000313" key="1">
    <source>
        <dbReference type="EMBL" id="AUN96076.1"/>
    </source>
</evidence>
<sequence length="91" mass="10457">MKANKFDKKFDDGNDDVIDDLDLSSARRPNQLQKRVNVDFPTWMIESLDREASRIGVTRQSIIKVWLAERLEQLSSSATSHEGQSAIRHQD</sequence>
<dbReference type="Proteomes" id="UP000242205">
    <property type="component" value="Chromosome"/>
</dbReference>
<proteinExistence type="predicted"/>